<sequence>MVKGAASDDTGAAEALAAMQLCFNVDSIVTARRLVKVRKHYYIPPEYELHVPLLGQRPYDAFPSGFGLSTDALEAGLRLPLHPVIEACLEGWRMSPSYMAPNSWRYLVAFCGNVMGRA</sequence>
<dbReference type="Proteomes" id="UP000287651">
    <property type="component" value="Unassembled WGS sequence"/>
</dbReference>
<dbReference type="AlphaFoldDB" id="A0A426ZJY5"/>
<gene>
    <name evidence="1" type="ORF">B296_00029615</name>
</gene>
<name>A0A426ZJY5_ENSVE</name>
<evidence type="ECO:0000313" key="1">
    <source>
        <dbReference type="EMBL" id="RRT64298.1"/>
    </source>
</evidence>
<comment type="caution">
    <text evidence="1">The sequence shown here is derived from an EMBL/GenBank/DDBJ whole genome shotgun (WGS) entry which is preliminary data.</text>
</comment>
<proteinExistence type="predicted"/>
<protein>
    <submittedName>
        <fullName evidence="1">Uncharacterized protein</fullName>
    </submittedName>
</protein>
<dbReference type="EMBL" id="AMZH03006249">
    <property type="protein sequence ID" value="RRT64298.1"/>
    <property type="molecule type" value="Genomic_DNA"/>
</dbReference>
<organism evidence="1 2">
    <name type="scientific">Ensete ventricosum</name>
    <name type="common">Abyssinian banana</name>
    <name type="synonym">Musa ensete</name>
    <dbReference type="NCBI Taxonomy" id="4639"/>
    <lineage>
        <taxon>Eukaryota</taxon>
        <taxon>Viridiplantae</taxon>
        <taxon>Streptophyta</taxon>
        <taxon>Embryophyta</taxon>
        <taxon>Tracheophyta</taxon>
        <taxon>Spermatophyta</taxon>
        <taxon>Magnoliopsida</taxon>
        <taxon>Liliopsida</taxon>
        <taxon>Zingiberales</taxon>
        <taxon>Musaceae</taxon>
        <taxon>Ensete</taxon>
    </lineage>
</organism>
<accession>A0A426ZJY5</accession>
<reference evidence="1 2" key="1">
    <citation type="journal article" date="2014" name="Agronomy (Basel)">
        <title>A Draft Genome Sequence for Ensete ventricosum, the Drought-Tolerant Tree Against Hunger.</title>
        <authorList>
            <person name="Harrison J."/>
            <person name="Moore K.A."/>
            <person name="Paszkiewicz K."/>
            <person name="Jones T."/>
            <person name="Grant M."/>
            <person name="Ambacheew D."/>
            <person name="Muzemil S."/>
            <person name="Studholme D.J."/>
        </authorList>
    </citation>
    <scope>NUCLEOTIDE SEQUENCE [LARGE SCALE GENOMIC DNA]</scope>
</reference>
<evidence type="ECO:0000313" key="2">
    <source>
        <dbReference type="Proteomes" id="UP000287651"/>
    </source>
</evidence>